<dbReference type="EMBL" id="KZ678431">
    <property type="protein sequence ID" value="PSR87265.1"/>
    <property type="molecule type" value="Genomic_DNA"/>
</dbReference>
<dbReference type="Proteomes" id="UP000241462">
    <property type="component" value="Unassembled WGS sequence"/>
</dbReference>
<keyword evidence="2" id="KW-1185">Reference proteome</keyword>
<dbReference type="InParanoid" id="A0A2T3A9L4"/>
<sequence>MLSLSSQILGEILEICKTRTTGLARCQWAKVNDHISPLRELKDFSHLQWLFNIPWQSRDWQSTRGHDVMLALSACLVQASFMRAGIDSERKLTIHLAEDLAYNVRLTALYYRTAIPGGKGAKGAAAATCAEKATPTTSRSAEMASLYFKKIVKVHEDILRLLLDSDTELTTSSACDPPSWPQQ</sequence>
<accession>A0A2T3A9L4</accession>
<dbReference type="AlphaFoldDB" id="A0A2T3A9L4"/>
<proteinExistence type="predicted"/>
<reference evidence="1 2" key="1">
    <citation type="journal article" date="2018" name="Mycol. Prog.">
        <title>Coniella lustricola, a new species from submerged detritus.</title>
        <authorList>
            <person name="Raudabaugh D.B."/>
            <person name="Iturriaga T."/>
            <person name="Carver A."/>
            <person name="Mondo S."/>
            <person name="Pangilinan J."/>
            <person name="Lipzen A."/>
            <person name="He G."/>
            <person name="Amirebrahimi M."/>
            <person name="Grigoriev I.V."/>
            <person name="Miller A.N."/>
        </authorList>
    </citation>
    <scope>NUCLEOTIDE SEQUENCE [LARGE SCALE GENOMIC DNA]</scope>
    <source>
        <strain evidence="1 2">B22-T-1</strain>
    </source>
</reference>
<evidence type="ECO:0000313" key="2">
    <source>
        <dbReference type="Proteomes" id="UP000241462"/>
    </source>
</evidence>
<gene>
    <name evidence="1" type="ORF">BD289DRAFT_482251</name>
</gene>
<dbReference type="OrthoDB" id="2546325at2759"/>
<organism evidence="1 2">
    <name type="scientific">Coniella lustricola</name>
    <dbReference type="NCBI Taxonomy" id="2025994"/>
    <lineage>
        <taxon>Eukaryota</taxon>
        <taxon>Fungi</taxon>
        <taxon>Dikarya</taxon>
        <taxon>Ascomycota</taxon>
        <taxon>Pezizomycotina</taxon>
        <taxon>Sordariomycetes</taxon>
        <taxon>Sordariomycetidae</taxon>
        <taxon>Diaporthales</taxon>
        <taxon>Schizoparmaceae</taxon>
        <taxon>Coniella</taxon>
    </lineage>
</organism>
<evidence type="ECO:0000313" key="1">
    <source>
        <dbReference type="EMBL" id="PSR87265.1"/>
    </source>
</evidence>
<name>A0A2T3A9L4_9PEZI</name>
<dbReference type="STRING" id="2025994.A0A2T3A9L4"/>
<protein>
    <submittedName>
        <fullName evidence="1">Uncharacterized protein</fullName>
    </submittedName>
</protein>